<feature type="compositionally biased region" description="Pro residues" evidence="1">
    <location>
        <begin position="793"/>
        <end position="802"/>
    </location>
</feature>
<dbReference type="CDD" id="cd09240">
    <property type="entry name" value="BRO1_Alix"/>
    <property type="match status" value="1"/>
</dbReference>
<proteinExistence type="predicted"/>
<dbReference type="InterPro" id="IPR004328">
    <property type="entry name" value="BRO1_dom"/>
</dbReference>
<dbReference type="Pfam" id="PF03097">
    <property type="entry name" value="BRO1"/>
    <property type="match status" value="1"/>
</dbReference>
<feature type="compositionally biased region" description="Low complexity" evidence="1">
    <location>
        <begin position="803"/>
        <end position="829"/>
    </location>
</feature>
<evidence type="ECO:0000313" key="3">
    <source>
        <dbReference type="Proteomes" id="UP000887566"/>
    </source>
</evidence>
<dbReference type="InterPro" id="IPR025304">
    <property type="entry name" value="ALIX_V_dom"/>
</dbReference>
<dbReference type="PRINTS" id="PR01217">
    <property type="entry name" value="PRICHEXTENSN"/>
</dbReference>
<dbReference type="Proteomes" id="UP000887566">
    <property type="component" value="Unplaced"/>
</dbReference>
<dbReference type="PANTHER" id="PTHR23030">
    <property type="entry name" value="PCD6 INTERACTING PROTEIN-RELATED"/>
    <property type="match status" value="1"/>
</dbReference>
<feature type="region of interest" description="Disordered" evidence="1">
    <location>
        <begin position="724"/>
        <end position="852"/>
    </location>
</feature>
<dbReference type="PROSITE" id="PS51180">
    <property type="entry name" value="BRO1"/>
    <property type="match status" value="1"/>
</dbReference>
<dbReference type="Gene3D" id="1.20.120.560">
    <property type="entry name" value="alix/aip1 in complex with the ypdl late domain"/>
    <property type="match status" value="1"/>
</dbReference>
<dbReference type="Gene3D" id="1.20.140.50">
    <property type="entry name" value="alix/aip1 like domains"/>
    <property type="match status" value="1"/>
</dbReference>
<feature type="compositionally biased region" description="Pro residues" evidence="1">
    <location>
        <begin position="749"/>
        <end position="758"/>
    </location>
</feature>
<dbReference type="AlphaFoldDB" id="A0A914VSK1"/>
<accession>A0A914VSK1</accession>
<dbReference type="Pfam" id="PF13949">
    <property type="entry name" value="ALIX_LYPXL_bnd"/>
    <property type="match status" value="1"/>
</dbReference>
<keyword evidence="3" id="KW-1185">Reference proteome</keyword>
<dbReference type="SMART" id="SM01041">
    <property type="entry name" value="BRO1"/>
    <property type="match status" value="1"/>
</dbReference>
<dbReference type="PANTHER" id="PTHR23030:SF39">
    <property type="entry name" value="PROGRAMMED CELL DEATH 6-INTERACTING PROTEIN"/>
    <property type="match status" value="1"/>
</dbReference>
<feature type="domain" description="BRO1" evidence="2">
    <location>
        <begin position="3"/>
        <end position="403"/>
    </location>
</feature>
<dbReference type="GO" id="GO:0005768">
    <property type="term" value="C:endosome"/>
    <property type="evidence" value="ECO:0007669"/>
    <property type="project" value="TreeGrafter"/>
</dbReference>
<organism evidence="3 4">
    <name type="scientific">Plectus sambesii</name>
    <dbReference type="NCBI Taxonomy" id="2011161"/>
    <lineage>
        <taxon>Eukaryota</taxon>
        <taxon>Metazoa</taxon>
        <taxon>Ecdysozoa</taxon>
        <taxon>Nematoda</taxon>
        <taxon>Chromadorea</taxon>
        <taxon>Plectida</taxon>
        <taxon>Plectina</taxon>
        <taxon>Plectoidea</taxon>
        <taxon>Plectidae</taxon>
        <taxon>Plectus</taxon>
    </lineage>
</organism>
<evidence type="ECO:0000256" key="1">
    <source>
        <dbReference type="SAM" id="MobiDB-lite"/>
    </source>
</evidence>
<protein>
    <submittedName>
        <fullName evidence="4">BRO1 domain-containing protein</fullName>
    </submittedName>
</protein>
<name>A0A914VSK1_9BILA</name>
<dbReference type="GO" id="GO:0000281">
    <property type="term" value="P:mitotic cytokinesis"/>
    <property type="evidence" value="ECO:0007669"/>
    <property type="project" value="TreeGrafter"/>
</dbReference>
<dbReference type="WBParaSite" id="PSAMB.scaffold238size62664.g3654.t1">
    <property type="protein sequence ID" value="PSAMB.scaffold238size62664.g3654.t1"/>
    <property type="gene ID" value="PSAMB.scaffold238size62664.g3654"/>
</dbReference>
<sequence length="876" mass="96707">MAAFLCAPLKKTNEVDLSKPLRTFISSTFKTSDDGSTESDEAVSEFNKLRNKAVMQPLDKHESSLDLLVRYYDQLVAIENKLPLTPTQIPIAFKWKDAFDKGSLFFGKASSLTLSYGTFERAAVLFNVGALMSQIAAVQPLGTDEELKSAAKLFQQSAGVFSHLKDTVLSLVQQEPTHDLMPDTLNALAAIMLAQGQEAIYLKASKDKMKPALLVKIAAQCGDFYQEAVKQMSREMLKGLWEKEWIPMANGKMLAFQGLAQYHQSRQNNENKEIGEELSRLAEALRLCQQAQTYFTTAGAPNAFKAEMTIIQKAHELAKKDNDFIYHERIPDLRGLPALGRAALAKTLPVTTPLGPRFKDLFETLVPVPVHQALAAYDVRRAEVVNMETGRLREHTQLMNGILASLNLPAALDDACNHETLPESIREKSAKVKAAGGIDSLTQSVTELPSLLTRNKEILEETSRLLTEEKQSDVQLRAQFKEKWTRMASERLTEPLWQEIGKYRGILDTAANADNIVRTKLDANRRGLELLSKPEPELKAAIPGLSSNTAGQNTPSVAQLKDLMTRVQAITAKRQTLEKEFKDASFDMSSTFLRALGESGALNEEHISTEKLNEIYGPLREQVSASIKEQETVMAQVQQANQQFSAEKSSNSSGAERETMLKMLAGAHDIFMELRGNLQEGTKFYNDLTPLLVRLQQKVSDFVFARKTEKEDLMKDMQQTIVSQPTQAAPSNPAYHGGGEAARTTASAQPPPRPPPPNFAQAPSQSHPTAPPGQHPPMGAQAPMTAPMASNPAAPPYHPYQPYPQQYGAAPPYPYPTQQQPYQTATPYPVAYPGTYPGAGHNPAAPYYPPPPQGYPAYPAYPPYPQQPYQQPPPPQ</sequence>
<reference evidence="4" key="1">
    <citation type="submission" date="2022-11" db="UniProtKB">
        <authorList>
            <consortium name="WormBaseParasite"/>
        </authorList>
    </citation>
    <scope>IDENTIFICATION</scope>
</reference>
<dbReference type="InterPro" id="IPR038499">
    <property type="entry name" value="BRO1_sf"/>
</dbReference>
<dbReference type="Gene3D" id="1.25.40.280">
    <property type="entry name" value="alix/aip1 like domains"/>
    <property type="match status" value="1"/>
</dbReference>
<evidence type="ECO:0000259" key="2">
    <source>
        <dbReference type="PROSITE" id="PS51180"/>
    </source>
</evidence>
<dbReference type="FunFam" id="1.25.40.280:FF:000001">
    <property type="entry name" value="programmed cell death 6-interacting protein-like isoform X1"/>
    <property type="match status" value="1"/>
</dbReference>
<evidence type="ECO:0000313" key="4">
    <source>
        <dbReference type="WBParaSite" id="PSAMB.scaffold238size62664.g3654.t1"/>
    </source>
</evidence>